<gene>
    <name evidence="1" type="ORF">sL5_01170</name>
</gene>
<protein>
    <recommendedName>
        <fullName evidence="3">Phage gp6-like head-tail connector protein</fullName>
    </recommendedName>
</protein>
<accession>A0A8J3HNI4</accession>
<comment type="caution">
    <text evidence="1">The sequence shown here is derived from an EMBL/GenBank/DDBJ whole genome shotgun (WGS) entry which is preliminary data.</text>
</comment>
<evidence type="ECO:0008006" key="3">
    <source>
        <dbReference type="Google" id="ProtNLM"/>
    </source>
</evidence>
<dbReference type="Gene3D" id="1.10.3230.30">
    <property type="entry name" value="Phage gp6-like head-tail connector protein"/>
    <property type="match status" value="1"/>
</dbReference>
<dbReference type="NCBIfam" id="TIGR01560">
    <property type="entry name" value="put_DNA_pack"/>
    <property type="match status" value="1"/>
</dbReference>
<dbReference type="InterPro" id="IPR011738">
    <property type="entry name" value="Phage_CHP"/>
</dbReference>
<name>A0A8J3HNI4_9RICK</name>
<proteinExistence type="predicted"/>
<sequence length="184" mass="21231">MLQNSTIHLTRKSAPIAHPVSLSMIKSFLRVENDQDNDLILNLISIATEYAEWYMERSLMKQKWQISCIGYIPRKIQLIFGPLIAVESVKIVLRNDSEIVVDQDLYYIDVVGSYIEFYSHFNIRRLDITYEAGHLNADLIPAQIKHGIAHHVAIAYKNREAENSNSLSIVREIYSPFREVKVVL</sequence>
<evidence type="ECO:0000313" key="2">
    <source>
        <dbReference type="Proteomes" id="UP000637906"/>
    </source>
</evidence>
<dbReference type="CDD" id="cd08054">
    <property type="entry name" value="gp6"/>
    <property type="match status" value="1"/>
</dbReference>
<dbReference type="Pfam" id="PF05135">
    <property type="entry name" value="Phage_connect_1"/>
    <property type="match status" value="1"/>
</dbReference>
<keyword evidence="2" id="KW-1185">Reference proteome</keyword>
<dbReference type="NCBIfam" id="TIGR02215">
    <property type="entry name" value="phage_chp_gp8"/>
    <property type="match status" value="1"/>
</dbReference>
<dbReference type="InterPro" id="IPR006450">
    <property type="entry name" value="Phage_HK97_gp6-like"/>
</dbReference>
<organism evidence="1 2">
    <name type="scientific">Candidatus Mesenet longicola</name>
    <dbReference type="NCBI Taxonomy" id="1892558"/>
    <lineage>
        <taxon>Bacteria</taxon>
        <taxon>Pseudomonadati</taxon>
        <taxon>Pseudomonadota</taxon>
        <taxon>Alphaproteobacteria</taxon>
        <taxon>Rickettsiales</taxon>
        <taxon>Anaplasmataceae</taxon>
        <taxon>Candidatus Mesenet</taxon>
    </lineage>
</organism>
<dbReference type="EMBL" id="BNGU01000003">
    <property type="protein sequence ID" value="GHM59124.1"/>
    <property type="molecule type" value="Genomic_DNA"/>
</dbReference>
<dbReference type="InterPro" id="IPR021146">
    <property type="entry name" value="Phage_gp6-like_head-tail"/>
</dbReference>
<dbReference type="Proteomes" id="UP000637906">
    <property type="component" value="Unassembled WGS sequence"/>
</dbReference>
<evidence type="ECO:0000313" key="1">
    <source>
        <dbReference type="EMBL" id="GHM59124.1"/>
    </source>
</evidence>
<reference evidence="1 2" key="1">
    <citation type="journal article" date="2021" name="Microb. Ecol.">
        <title>Candidatus Mesenet longicola: Novel Endosymbionts of Brontispa longissima that Induce Cytoplasmic Incompatibility.</title>
        <authorList>
            <person name="Takano S."/>
            <person name="Gotoh Y."/>
            <person name="Hayashi T."/>
        </authorList>
    </citation>
    <scope>NUCLEOTIDE SEQUENCE [LARGE SCALE GENOMIC DNA]</scope>
    <source>
        <strain evidence="1">L5</strain>
    </source>
</reference>
<dbReference type="AlphaFoldDB" id="A0A8J3HNI4"/>